<dbReference type="AlphaFoldDB" id="A0A1G6HLB8"/>
<organism evidence="2 3">
    <name type="scientific">Raineyella antarctica</name>
    <dbReference type="NCBI Taxonomy" id="1577474"/>
    <lineage>
        <taxon>Bacteria</taxon>
        <taxon>Bacillati</taxon>
        <taxon>Actinomycetota</taxon>
        <taxon>Actinomycetes</taxon>
        <taxon>Propionibacteriales</taxon>
        <taxon>Propionibacteriaceae</taxon>
        <taxon>Raineyella</taxon>
    </lineage>
</organism>
<keyword evidence="1" id="KW-0472">Membrane</keyword>
<keyword evidence="3" id="KW-1185">Reference proteome</keyword>
<accession>A0A1G6HLB8</accession>
<reference evidence="2 3" key="1">
    <citation type="submission" date="2016-06" db="EMBL/GenBank/DDBJ databases">
        <authorList>
            <person name="Olsen C.W."/>
            <person name="Carey S."/>
            <person name="Hinshaw L."/>
            <person name="Karasin A.I."/>
        </authorList>
    </citation>
    <scope>NUCLEOTIDE SEQUENCE [LARGE SCALE GENOMIC DNA]</scope>
    <source>
        <strain evidence="2 3">LZ-22</strain>
    </source>
</reference>
<name>A0A1G6HLB8_9ACTN</name>
<gene>
    <name evidence="2" type="ORF">GA0111570_11135</name>
</gene>
<keyword evidence="1" id="KW-0812">Transmembrane</keyword>
<sequence length="90" mass="9815">MDGMSGLPGWGMWVVMIVGTAAFWAAVFLAVRALYSGRDTAGSPDPEAAWAADRLGERLARGEITVQEYEYLRAESDAVPVRPPSRPPHR</sequence>
<evidence type="ECO:0000256" key="1">
    <source>
        <dbReference type="SAM" id="Phobius"/>
    </source>
</evidence>
<dbReference type="STRING" id="1577474.GA0111570_11135"/>
<dbReference type="EMBL" id="FMYF01000011">
    <property type="protein sequence ID" value="SDB94695.1"/>
    <property type="molecule type" value="Genomic_DNA"/>
</dbReference>
<evidence type="ECO:0000313" key="2">
    <source>
        <dbReference type="EMBL" id="SDB94695.1"/>
    </source>
</evidence>
<evidence type="ECO:0008006" key="4">
    <source>
        <dbReference type="Google" id="ProtNLM"/>
    </source>
</evidence>
<feature type="transmembrane region" description="Helical" evidence="1">
    <location>
        <begin position="12"/>
        <end position="35"/>
    </location>
</feature>
<keyword evidence="1" id="KW-1133">Transmembrane helix</keyword>
<proteinExistence type="predicted"/>
<evidence type="ECO:0000313" key="3">
    <source>
        <dbReference type="Proteomes" id="UP000199086"/>
    </source>
</evidence>
<protein>
    <recommendedName>
        <fullName evidence="4">Short C-terminal domain-containing protein</fullName>
    </recommendedName>
</protein>
<dbReference type="Proteomes" id="UP000199086">
    <property type="component" value="Unassembled WGS sequence"/>
</dbReference>